<evidence type="ECO:0000313" key="3">
    <source>
        <dbReference type="Proteomes" id="UP000014216"/>
    </source>
</evidence>
<keyword evidence="3" id="KW-1185">Reference proteome</keyword>
<dbReference type="RefSeq" id="WP_006965196.1">
    <property type="nucleotide sequence ID" value="NZ_APJX01000003.1"/>
</dbReference>
<dbReference type="EC" id="2.4.2.14" evidence="2"/>
<organism evidence="2 3">
    <name type="scientific">Desulfotignum phosphitoxidans DSM 13687</name>
    <dbReference type="NCBI Taxonomy" id="1286635"/>
    <lineage>
        <taxon>Bacteria</taxon>
        <taxon>Pseudomonadati</taxon>
        <taxon>Thermodesulfobacteriota</taxon>
        <taxon>Desulfobacteria</taxon>
        <taxon>Desulfobacterales</taxon>
        <taxon>Desulfobacteraceae</taxon>
        <taxon>Desulfotignum</taxon>
    </lineage>
</organism>
<evidence type="ECO:0000313" key="2">
    <source>
        <dbReference type="EMBL" id="EMS79873.1"/>
    </source>
</evidence>
<dbReference type="GO" id="GO:0004044">
    <property type="term" value="F:amidophosphoribosyltransferase activity"/>
    <property type="evidence" value="ECO:0007669"/>
    <property type="project" value="UniProtKB-EC"/>
</dbReference>
<sequence>MFRIFTDRHGKPVCNSLKKTVQRVGALVFPDMCLNCRALLPVSKEPDFSEPAFFCAECRARGLPAFEPPYCRICGHMFDTGDTHVCETCLTDPPVVHRVRAALAYQGLVPEIVPLFKYHARLSLTPFFDSLMFNALDRYFRDTEIHWIVPVPLHPKKLRQRGFNQSLLLVRRLYDTYERHYGARPGWQVDASVLKRVRYTHSQTGLDIAARKNNLKNAFQVPDPARVKNAGILLVDDVYTTGATSNEAARALLAGGAVRVDVLVLARA</sequence>
<dbReference type="OrthoDB" id="9779910at2"/>
<name>S0FXS9_9BACT</name>
<reference evidence="2 3" key="1">
    <citation type="journal article" date="2013" name="Genome Announc.">
        <title>Draft Genome Sequence of Desulfotignum phosphitoxidans DSM 13687 Strain FiPS-3.</title>
        <authorList>
            <person name="Poehlein A."/>
            <person name="Daniel R."/>
            <person name="Simeonova D.D."/>
        </authorList>
    </citation>
    <scope>NUCLEOTIDE SEQUENCE [LARGE SCALE GENOMIC DNA]</scope>
    <source>
        <strain evidence="2 3">DSM 13687</strain>
    </source>
</reference>
<dbReference type="InterPro" id="IPR051910">
    <property type="entry name" value="ComF/GntX_DNA_util-trans"/>
</dbReference>
<dbReference type="PANTHER" id="PTHR47505">
    <property type="entry name" value="DNA UTILIZATION PROTEIN YHGH"/>
    <property type="match status" value="1"/>
</dbReference>
<dbReference type="PANTHER" id="PTHR47505:SF1">
    <property type="entry name" value="DNA UTILIZATION PROTEIN YHGH"/>
    <property type="match status" value="1"/>
</dbReference>
<dbReference type="Pfam" id="PF18912">
    <property type="entry name" value="DZR_2"/>
    <property type="match status" value="1"/>
</dbReference>
<dbReference type="InterPro" id="IPR044005">
    <property type="entry name" value="DZR_2"/>
</dbReference>
<proteinExistence type="predicted"/>
<dbReference type="Gene3D" id="3.40.50.2020">
    <property type="match status" value="1"/>
</dbReference>
<dbReference type="SUPFAM" id="SSF53271">
    <property type="entry name" value="PRTase-like"/>
    <property type="match status" value="1"/>
</dbReference>
<gene>
    <name evidence="2" type="ORF">Dpo_3c00150</name>
</gene>
<dbReference type="Proteomes" id="UP000014216">
    <property type="component" value="Unassembled WGS sequence"/>
</dbReference>
<keyword evidence="2" id="KW-0328">Glycosyltransferase</keyword>
<feature type="domain" description="Double zinc ribbon" evidence="1">
    <location>
        <begin position="27"/>
        <end position="90"/>
    </location>
</feature>
<dbReference type="EMBL" id="APJX01000003">
    <property type="protein sequence ID" value="EMS79873.1"/>
    <property type="molecule type" value="Genomic_DNA"/>
</dbReference>
<keyword evidence="2" id="KW-0808">Transferase</keyword>
<dbReference type="InterPro" id="IPR029057">
    <property type="entry name" value="PRTase-like"/>
</dbReference>
<dbReference type="PATRIC" id="fig|1286635.3.peg.1573"/>
<evidence type="ECO:0000259" key="1">
    <source>
        <dbReference type="Pfam" id="PF18912"/>
    </source>
</evidence>
<accession>S0FXS9</accession>
<dbReference type="AlphaFoldDB" id="S0FXS9"/>
<comment type="caution">
    <text evidence="2">The sequence shown here is derived from an EMBL/GenBank/DDBJ whole genome shotgun (WGS) entry which is preliminary data.</text>
</comment>
<protein>
    <submittedName>
        <fullName evidence="2">Putative amidophosphoribosyltransferase</fullName>
        <ecNumber evidence="2">2.4.2.14</ecNumber>
    </submittedName>
</protein>